<dbReference type="SUPFAM" id="SSF52833">
    <property type="entry name" value="Thioredoxin-like"/>
    <property type="match status" value="1"/>
</dbReference>
<evidence type="ECO:0000256" key="2">
    <source>
        <dbReference type="SAM" id="MobiDB-lite"/>
    </source>
</evidence>
<feature type="region of interest" description="Disordered" evidence="2">
    <location>
        <begin position="150"/>
        <end position="186"/>
    </location>
</feature>
<evidence type="ECO:0000313" key="5">
    <source>
        <dbReference type="RefSeq" id="XP_008445691.3"/>
    </source>
</evidence>
<gene>
    <name evidence="5" type="primary">LOC103488651</name>
</gene>
<dbReference type="InParanoid" id="A0A1S3BE10"/>
<dbReference type="CDD" id="cd01767">
    <property type="entry name" value="UBX"/>
    <property type="match status" value="1"/>
</dbReference>
<dbReference type="AlphaFoldDB" id="A0A1S3BE10"/>
<name>A0A1S3BE10_CUCME</name>
<feature type="region of interest" description="Disordered" evidence="2">
    <location>
        <begin position="380"/>
        <end position="401"/>
    </location>
</feature>
<dbReference type="Gene3D" id="3.40.30.10">
    <property type="entry name" value="Glutaredoxin"/>
    <property type="match status" value="1"/>
</dbReference>
<feature type="region of interest" description="Disordered" evidence="2">
    <location>
        <begin position="204"/>
        <end position="243"/>
    </location>
</feature>
<dbReference type="RefSeq" id="XP_008445691.3">
    <property type="nucleotide sequence ID" value="XM_008447469.3"/>
</dbReference>
<dbReference type="FunCoup" id="A0A1S3BE10">
    <property type="interactions" value="2759"/>
</dbReference>
<dbReference type="Pfam" id="PF23187">
    <property type="entry name" value="UBX7_N"/>
    <property type="match status" value="1"/>
</dbReference>
<dbReference type="KEGG" id="cmo:103488651"/>
<feature type="region of interest" description="Disordered" evidence="2">
    <location>
        <begin position="463"/>
        <end position="525"/>
    </location>
</feature>
<accession>A0A1S3BE10</accession>
<feature type="compositionally biased region" description="Basic and acidic residues" evidence="2">
    <location>
        <begin position="493"/>
        <end position="503"/>
    </location>
</feature>
<dbReference type="PANTHER" id="PTHR47770:SF1">
    <property type="entry name" value="PLANT UBX DOMAIN-CONTAINING PROTEIN 11"/>
    <property type="match status" value="1"/>
</dbReference>
<dbReference type="GeneID" id="103488651"/>
<dbReference type="PROSITE" id="PS50033">
    <property type="entry name" value="UBX"/>
    <property type="match status" value="1"/>
</dbReference>
<evidence type="ECO:0000259" key="3">
    <source>
        <dbReference type="PROSITE" id="PS50033"/>
    </source>
</evidence>
<dbReference type="Gene3D" id="3.10.20.90">
    <property type="entry name" value="Phosphatidylinositol 3-kinase Catalytic Subunit, Chain A, domain 1"/>
    <property type="match status" value="1"/>
</dbReference>
<dbReference type="PANTHER" id="PTHR47770">
    <property type="entry name" value="PLANT UBX DOMAIN-CONTAINING PROTEIN 11"/>
    <property type="match status" value="1"/>
</dbReference>
<evidence type="ECO:0000313" key="4">
    <source>
        <dbReference type="Proteomes" id="UP001652600"/>
    </source>
</evidence>
<evidence type="ECO:0000256" key="1">
    <source>
        <dbReference type="ARBA" id="ARBA00022786"/>
    </source>
</evidence>
<sequence>MEQSISSLAFKGSIAEAIVESKNQRKLFLVYISGDDAESSRLESSTWTSSKVAESVSKYCVLLHIPAGSMDAAQFSSIYPQKSVPCITAVGYNGIQLWLNEGFISAEVLASNLEKAWLGLHIQETTASVLTAALASKKSEASTSRTSDLCSSSLASVSPSDHHIGSSETNLGVNSGIVEEEKGPEKLVKEDIKADIKESNVHHSLSVEIQNNDELSLEPSEKDKSSLAHPRDQESCSPKNASKIVNDSYITPKLIESSQSRAPQPMSLEAKEEVRENKEIVDDNAIENDSAHKDYTSNDVHLNIRLLNGINLQEKFPKTSTLRMIKDYVDNSQPSTFGSYDLAIPYPRKVFTDQDLGKSLSDLGLHNRQALITVRHRGVSTNLRGGSSSDERKFSADGVSSDENSDGYFAFVKRILSYVNPFSYLGVGASAASSRHETQGDARQYSNSALEAENYYVRQPNQGTAMAGENNTRGKQPSSSSRFGANIHSIHTLKHDDDDERFRSRNSFWNGNSTEYGGDNDSKRQ</sequence>
<feature type="compositionally biased region" description="Polar residues" evidence="2">
    <location>
        <begin position="463"/>
        <end position="483"/>
    </location>
</feature>
<protein>
    <submittedName>
        <fullName evidence="5">Plant UBX domain-containing protein 11 isoform X1</fullName>
    </submittedName>
</protein>
<dbReference type="InterPro" id="IPR036249">
    <property type="entry name" value="Thioredoxin-like_sf"/>
</dbReference>
<feature type="compositionally biased region" description="Low complexity" evidence="2">
    <location>
        <begin position="150"/>
        <end position="159"/>
    </location>
</feature>
<feature type="compositionally biased region" description="Polar residues" evidence="2">
    <location>
        <begin position="505"/>
        <end position="515"/>
    </location>
</feature>
<dbReference type="SUPFAM" id="SSF54236">
    <property type="entry name" value="Ubiquitin-like"/>
    <property type="match status" value="1"/>
</dbReference>
<feature type="domain" description="UBX" evidence="3">
    <location>
        <begin position="295"/>
        <end position="373"/>
    </location>
</feature>
<dbReference type="Proteomes" id="UP001652600">
    <property type="component" value="Chromosome 3"/>
</dbReference>
<dbReference type="Pfam" id="PF00789">
    <property type="entry name" value="UBX"/>
    <property type="match status" value="1"/>
</dbReference>
<organism evidence="4 5">
    <name type="scientific">Cucumis melo</name>
    <name type="common">Muskmelon</name>
    <dbReference type="NCBI Taxonomy" id="3656"/>
    <lineage>
        <taxon>Eukaryota</taxon>
        <taxon>Viridiplantae</taxon>
        <taxon>Streptophyta</taxon>
        <taxon>Embryophyta</taxon>
        <taxon>Tracheophyta</taxon>
        <taxon>Spermatophyta</taxon>
        <taxon>Magnoliopsida</taxon>
        <taxon>eudicotyledons</taxon>
        <taxon>Gunneridae</taxon>
        <taxon>Pentapetalae</taxon>
        <taxon>rosids</taxon>
        <taxon>fabids</taxon>
        <taxon>Cucurbitales</taxon>
        <taxon>Cucurbitaceae</taxon>
        <taxon>Benincaseae</taxon>
        <taxon>Cucumis</taxon>
    </lineage>
</organism>
<dbReference type="InterPro" id="IPR001012">
    <property type="entry name" value="UBX_dom"/>
</dbReference>
<proteinExistence type="predicted"/>
<reference evidence="5" key="1">
    <citation type="submission" date="2025-08" db="UniProtKB">
        <authorList>
            <consortium name="RefSeq"/>
        </authorList>
    </citation>
    <scope>IDENTIFICATION</scope>
    <source>
        <tissue evidence="5">Stem</tissue>
    </source>
</reference>
<feature type="compositionally biased region" description="Basic and acidic residues" evidence="2">
    <location>
        <begin position="219"/>
        <end position="234"/>
    </location>
</feature>
<keyword evidence="4" id="KW-1185">Reference proteome</keyword>
<dbReference type="SMART" id="SM00166">
    <property type="entry name" value="UBX"/>
    <property type="match status" value="1"/>
</dbReference>
<keyword evidence="1" id="KW-0833">Ubl conjugation pathway</keyword>
<dbReference type="InterPro" id="IPR029071">
    <property type="entry name" value="Ubiquitin-like_domsf"/>
</dbReference>